<evidence type="ECO:0000313" key="3">
    <source>
        <dbReference type="Proteomes" id="UP001172673"/>
    </source>
</evidence>
<proteinExistence type="predicted"/>
<dbReference type="InterPro" id="IPR027417">
    <property type="entry name" value="P-loop_NTPase"/>
</dbReference>
<dbReference type="Proteomes" id="UP001172673">
    <property type="component" value="Unassembled WGS sequence"/>
</dbReference>
<dbReference type="Gene3D" id="3.40.50.300">
    <property type="entry name" value="P-loop containing nucleotide triphosphate hydrolases"/>
    <property type="match status" value="1"/>
</dbReference>
<accession>A0AA39CL25</accession>
<dbReference type="Pfam" id="PF17784">
    <property type="entry name" value="Sulfotransfer_4"/>
    <property type="match status" value="1"/>
</dbReference>
<name>A0AA39CL25_9EURO</name>
<dbReference type="PANTHER" id="PTHR36978:SF3">
    <property type="entry name" value="P-LOOP CONTAINING NUCLEOSIDE TRIPHOSPHATE HYDROLASE PROTEIN"/>
    <property type="match status" value="1"/>
</dbReference>
<dbReference type="SUPFAM" id="SSF52540">
    <property type="entry name" value="P-loop containing nucleoside triphosphate hydrolases"/>
    <property type="match status" value="1"/>
</dbReference>
<sequence length="261" mass="29640">MLQVIVAGLPRTGTTSMTCALENLLNGKVFDGGAASYNGNAHLQQQMLELAQHCPMKTLVDRTFVQYRLAQLTEGCLATSDQPGCYFVEELLQLYPNAKVIVTTRDRRSWWESYSALWGSLNDLYPWCLLVPQMRRFYIFTIEFWKRVPQAVGIPQCAPWPMSNQEGLYEAHAEYVSRVVPPAQLFYFDVKTGWKPLCEILEVPVPDEPFPHIFPRSWLEQGKSDLVAKCKKRLLILIGAAGFIAAATVHASRMLLSRRLE</sequence>
<keyword evidence="3" id="KW-1185">Reference proteome</keyword>
<evidence type="ECO:0000256" key="1">
    <source>
        <dbReference type="SAM" id="Phobius"/>
    </source>
</evidence>
<keyword evidence="1" id="KW-0812">Transmembrane</keyword>
<reference evidence="2" key="1">
    <citation type="submission" date="2022-10" db="EMBL/GenBank/DDBJ databases">
        <title>Culturing micro-colonial fungi from biological soil crusts in the Mojave desert and describing Neophaeococcomyces mojavensis, and introducing the new genera and species Taxawa tesnikishii.</title>
        <authorList>
            <person name="Kurbessoian T."/>
            <person name="Stajich J.E."/>
        </authorList>
    </citation>
    <scope>NUCLEOTIDE SEQUENCE</scope>
    <source>
        <strain evidence="2">TK_41</strain>
    </source>
</reference>
<comment type="caution">
    <text evidence="2">The sequence shown here is derived from an EMBL/GenBank/DDBJ whole genome shotgun (WGS) entry which is preliminary data.</text>
</comment>
<dbReference type="InterPro" id="IPR040632">
    <property type="entry name" value="Sulfotransfer_4"/>
</dbReference>
<feature type="transmembrane region" description="Helical" evidence="1">
    <location>
        <begin position="234"/>
        <end position="256"/>
    </location>
</feature>
<protein>
    <recommendedName>
        <fullName evidence="4">NAD dependent epimerase/dehydratase</fullName>
    </recommendedName>
</protein>
<dbReference type="EMBL" id="JAPDRK010000004">
    <property type="protein sequence ID" value="KAJ9613054.1"/>
    <property type="molecule type" value="Genomic_DNA"/>
</dbReference>
<dbReference type="AlphaFoldDB" id="A0AA39CL25"/>
<keyword evidence="1" id="KW-1133">Transmembrane helix</keyword>
<organism evidence="2 3">
    <name type="scientific">Cladophialophora chaetospira</name>
    <dbReference type="NCBI Taxonomy" id="386627"/>
    <lineage>
        <taxon>Eukaryota</taxon>
        <taxon>Fungi</taxon>
        <taxon>Dikarya</taxon>
        <taxon>Ascomycota</taxon>
        <taxon>Pezizomycotina</taxon>
        <taxon>Eurotiomycetes</taxon>
        <taxon>Chaetothyriomycetidae</taxon>
        <taxon>Chaetothyriales</taxon>
        <taxon>Herpotrichiellaceae</taxon>
        <taxon>Cladophialophora</taxon>
    </lineage>
</organism>
<evidence type="ECO:0008006" key="4">
    <source>
        <dbReference type="Google" id="ProtNLM"/>
    </source>
</evidence>
<dbReference type="PANTHER" id="PTHR36978">
    <property type="entry name" value="P-LOOP CONTAINING NUCLEOTIDE TRIPHOSPHATE HYDROLASE"/>
    <property type="match status" value="1"/>
</dbReference>
<gene>
    <name evidence="2" type="ORF">H2200_002995</name>
</gene>
<keyword evidence="1" id="KW-0472">Membrane</keyword>
<evidence type="ECO:0000313" key="2">
    <source>
        <dbReference type="EMBL" id="KAJ9613054.1"/>
    </source>
</evidence>